<evidence type="ECO:0000313" key="3">
    <source>
        <dbReference type="Proteomes" id="UP000184600"/>
    </source>
</evidence>
<feature type="region of interest" description="Disordered" evidence="1">
    <location>
        <begin position="1"/>
        <end position="22"/>
    </location>
</feature>
<gene>
    <name evidence="2" type="ORF">VQ7734_02240</name>
</gene>
<protein>
    <submittedName>
        <fullName evidence="2">Uncharacterized protein</fullName>
    </submittedName>
</protein>
<dbReference type="Proteomes" id="UP000184600">
    <property type="component" value="Unassembled WGS sequence"/>
</dbReference>
<reference evidence="3" key="1">
    <citation type="submission" date="2016-12" db="EMBL/GenBank/DDBJ databases">
        <authorList>
            <person name="Rodrigo-Torres L."/>
            <person name="Arahal R.D."/>
            <person name="Lucena T."/>
        </authorList>
    </citation>
    <scope>NUCLEOTIDE SEQUENCE [LARGE SCALE GENOMIC DNA]</scope>
</reference>
<sequence length="83" mass="8912">MNRSKWNKKPNGKFSRDKNQHAPVALTNQVAAASAPAPQNPQPPQPVATVAQPWLTPLIKKAAITTLGLGTMIWAASLTWASE</sequence>
<evidence type="ECO:0000313" key="2">
    <source>
        <dbReference type="EMBL" id="SHO56471.1"/>
    </source>
</evidence>
<keyword evidence="3" id="KW-1185">Reference proteome</keyword>
<dbReference type="STRING" id="1117707.VQ7734_02240"/>
<evidence type="ECO:0000256" key="1">
    <source>
        <dbReference type="SAM" id="MobiDB-lite"/>
    </source>
</evidence>
<dbReference type="AlphaFoldDB" id="A0A1M7YV82"/>
<feature type="compositionally biased region" description="Basic residues" evidence="1">
    <location>
        <begin position="1"/>
        <end position="11"/>
    </location>
</feature>
<dbReference type="EMBL" id="FRFG01000025">
    <property type="protein sequence ID" value="SHO56471.1"/>
    <property type="molecule type" value="Genomic_DNA"/>
</dbReference>
<organism evidence="2 3">
    <name type="scientific">Vibrio quintilis</name>
    <dbReference type="NCBI Taxonomy" id="1117707"/>
    <lineage>
        <taxon>Bacteria</taxon>
        <taxon>Pseudomonadati</taxon>
        <taxon>Pseudomonadota</taxon>
        <taxon>Gammaproteobacteria</taxon>
        <taxon>Vibrionales</taxon>
        <taxon>Vibrionaceae</taxon>
        <taxon>Vibrio</taxon>
    </lineage>
</organism>
<name>A0A1M7YV82_9VIBR</name>
<proteinExistence type="predicted"/>
<accession>A0A1M7YV82</accession>